<feature type="transmembrane region" description="Helical" evidence="1">
    <location>
        <begin position="238"/>
        <end position="260"/>
    </location>
</feature>
<name>A0A6J6YZ53_9ZZZZ</name>
<feature type="transmembrane region" description="Helical" evidence="1">
    <location>
        <begin position="306"/>
        <end position="323"/>
    </location>
</feature>
<proteinExistence type="predicted"/>
<feature type="transmembrane region" description="Helical" evidence="1">
    <location>
        <begin position="86"/>
        <end position="108"/>
    </location>
</feature>
<sequence length="552" mass="63075">MQLNFFFPEKSSQSRLAIWQLALIAFGMLFLRAWPRLFYPDVWDEDGIQNLYGFLSRGPIDMLTPVSGYLIVIPKTMTYLSALISITYYPFLSTVFTWIFTIFVFVTIAKAPTYLKGGVWLAVFCALLPTNPEVFGLPLYSFWWGSLLLPILVFWDERKTHFGFRVFLLLIASMSSPFCVATLPLFFIRAYVLRQHRVEIILAVLAIITTATQFWIMYPQTSSFVAALLYKVLPRFLGGYTVVNLYPALAWVGAFALLSYGVGGIVRNRHSWVLWTLGYLCVISIIMSVTRTHINDLDQSVGGPRYFFFPYIFISWYLVQLVYQDRAKWFCWVGCGFLGLSLINTIPVLGRNHDSLYWKDHVYSCSQFEKYELPAHFAGSAGDVWPFPIDGALCAAWLAKDPFANAPKSTYAYRVLRKIKPEDYANFNIAKALQVQQSEWQGQDYETFKSGKPSVPEGYRIIGSYTGKPNSNPSSVKVHLRRGQQILYRTESNSGNQQITIDGHAEQFISRALVAPKWMILEFSNRQLPEEFDVIFTDRPGPGEWSAIAVKE</sequence>
<feature type="transmembrane region" description="Helical" evidence="1">
    <location>
        <begin position="167"/>
        <end position="188"/>
    </location>
</feature>
<keyword evidence="1" id="KW-1133">Transmembrane helix</keyword>
<feature type="transmembrane region" description="Helical" evidence="1">
    <location>
        <begin position="330"/>
        <end position="350"/>
    </location>
</feature>
<feature type="transmembrane region" description="Helical" evidence="1">
    <location>
        <begin position="200"/>
        <end position="218"/>
    </location>
</feature>
<evidence type="ECO:0000256" key="1">
    <source>
        <dbReference type="SAM" id="Phobius"/>
    </source>
</evidence>
<feature type="transmembrane region" description="Helical" evidence="1">
    <location>
        <begin position="272"/>
        <end position="294"/>
    </location>
</feature>
<gene>
    <name evidence="2" type="ORF">UFOPK3037_01502</name>
</gene>
<reference evidence="2" key="1">
    <citation type="submission" date="2020-05" db="EMBL/GenBank/DDBJ databases">
        <authorList>
            <person name="Chiriac C."/>
            <person name="Salcher M."/>
            <person name="Ghai R."/>
            <person name="Kavagutti S V."/>
        </authorList>
    </citation>
    <scope>NUCLEOTIDE SEQUENCE</scope>
</reference>
<feature type="transmembrane region" description="Helical" evidence="1">
    <location>
        <begin position="114"/>
        <end position="130"/>
    </location>
</feature>
<organism evidence="2">
    <name type="scientific">freshwater metagenome</name>
    <dbReference type="NCBI Taxonomy" id="449393"/>
    <lineage>
        <taxon>unclassified sequences</taxon>
        <taxon>metagenomes</taxon>
        <taxon>ecological metagenomes</taxon>
    </lineage>
</organism>
<feature type="transmembrane region" description="Helical" evidence="1">
    <location>
        <begin position="16"/>
        <end position="34"/>
    </location>
</feature>
<accession>A0A6J6YZ53</accession>
<dbReference type="EMBL" id="CAFAAO010000027">
    <property type="protein sequence ID" value="CAB4813654.1"/>
    <property type="molecule type" value="Genomic_DNA"/>
</dbReference>
<feature type="transmembrane region" description="Helical" evidence="1">
    <location>
        <begin position="137"/>
        <end position="155"/>
    </location>
</feature>
<keyword evidence="1" id="KW-0812">Transmembrane</keyword>
<protein>
    <submittedName>
        <fullName evidence="2">Unannotated protein</fullName>
    </submittedName>
</protein>
<evidence type="ECO:0000313" key="2">
    <source>
        <dbReference type="EMBL" id="CAB4813654.1"/>
    </source>
</evidence>
<dbReference type="AlphaFoldDB" id="A0A6J6YZ53"/>
<keyword evidence="1" id="KW-0472">Membrane</keyword>